<dbReference type="Proteomes" id="UP001148838">
    <property type="component" value="Unassembled WGS sequence"/>
</dbReference>
<name>A0ABQ8T978_PERAM</name>
<organism evidence="1 2">
    <name type="scientific">Periplaneta americana</name>
    <name type="common">American cockroach</name>
    <name type="synonym">Blatta americana</name>
    <dbReference type="NCBI Taxonomy" id="6978"/>
    <lineage>
        <taxon>Eukaryota</taxon>
        <taxon>Metazoa</taxon>
        <taxon>Ecdysozoa</taxon>
        <taxon>Arthropoda</taxon>
        <taxon>Hexapoda</taxon>
        <taxon>Insecta</taxon>
        <taxon>Pterygota</taxon>
        <taxon>Neoptera</taxon>
        <taxon>Polyneoptera</taxon>
        <taxon>Dictyoptera</taxon>
        <taxon>Blattodea</taxon>
        <taxon>Blattoidea</taxon>
        <taxon>Blattidae</taxon>
        <taxon>Blattinae</taxon>
        <taxon>Periplaneta</taxon>
    </lineage>
</organism>
<sequence length="184" mass="20860">MSPGSNTESYPAFAHIGLRENPGKNLNQVTCPDRESNPGHLVSRLDALTESLEQSPTKSQRHLSVQVGIKRTSCQNIIKKDLQLYPYRFTVVHALKRPDEPSRVEICRWFLSEVESGLLDPQFFISSDEAWFSRQTVPLTSVNRRDLPEDELLSLRFLTHLTPLLPFINICTYHGDMPAISGGR</sequence>
<dbReference type="EMBL" id="JAJSOF020000013">
    <property type="protein sequence ID" value="KAJ4442518.1"/>
    <property type="molecule type" value="Genomic_DNA"/>
</dbReference>
<reference evidence="1 2" key="1">
    <citation type="journal article" date="2022" name="Allergy">
        <title>Genome assembly and annotation of Periplaneta americana reveal a comprehensive cockroach allergen profile.</title>
        <authorList>
            <person name="Wang L."/>
            <person name="Xiong Q."/>
            <person name="Saelim N."/>
            <person name="Wang L."/>
            <person name="Nong W."/>
            <person name="Wan A.T."/>
            <person name="Shi M."/>
            <person name="Liu X."/>
            <person name="Cao Q."/>
            <person name="Hui J.H.L."/>
            <person name="Sookrung N."/>
            <person name="Leung T.F."/>
            <person name="Tungtrongchitr A."/>
            <person name="Tsui S.K.W."/>
        </authorList>
    </citation>
    <scope>NUCLEOTIDE SEQUENCE [LARGE SCALE GENOMIC DNA]</scope>
    <source>
        <strain evidence="1">PWHHKU_190912</strain>
    </source>
</reference>
<keyword evidence="2" id="KW-1185">Reference proteome</keyword>
<evidence type="ECO:0000313" key="1">
    <source>
        <dbReference type="EMBL" id="KAJ4442518.1"/>
    </source>
</evidence>
<accession>A0ABQ8T978</accession>
<proteinExistence type="predicted"/>
<protein>
    <submittedName>
        <fullName evidence="1">Uncharacterized protein</fullName>
    </submittedName>
</protein>
<dbReference type="PANTHER" id="PTHR47326">
    <property type="entry name" value="TRANSPOSABLE ELEMENT TC3 TRANSPOSASE-LIKE PROTEIN"/>
    <property type="match status" value="1"/>
</dbReference>
<gene>
    <name evidence="1" type="ORF">ANN_04105</name>
</gene>
<dbReference type="PANTHER" id="PTHR47326:SF1">
    <property type="entry name" value="HTH PSQ-TYPE DOMAIN-CONTAINING PROTEIN"/>
    <property type="match status" value="1"/>
</dbReference>
<comment type="caution">
    <text evidence="1">The sequence shown here is derived from an EMBL/GenBank/DDBJ whole genome shotgun (WGS) entry which is preliminary data.</text>
</comment>
<evidence type="ECO:0000313" key="2">
    <source>
        <dbReference type="Proteomes" id="UP001148838"/>
    </source>
</evidence>